<feature type="signal peptide" evidence="2">
    <location>
        <begin position="1"/>
        <end position="21"/>
    </location>
</feature>
<evidence type="ECO:0000313" key="3">
    <source>
        <dbReference type="EMBL" id="MCP1336289.1"/>
    </source>
</evidence>
<dbReference type="InterPro" id="IPR038404">
    <property type="entry name" value="TRAP_DctP_sf"/>
</dbReference>
<dbReference type="NCBIfam" id="NF037995">
    <property type="entry name" value="TRAP_S1"/>
    <property type="match status" value="1"/>
</dbReference>
<evidence type="ECO:0000256" key="2">
    <source>
        <dbReference type="SAM" id="SignalP"/>
    </source>
</evidence>
<comment type="caution">
    <text evidence="3">The sequence shown here is derived from an EMBL/GenBank/DDBJ whole genome shotgun (WGS) entry which is preliminary data.</text>
</comment>
<feature type="chain" id="PRO_5039938263" evidence="2">
    <location>
        <begin position="22"/>
        <end position="339"/>
    </location>
</feature>
<evidence type="ECO:0000313" key="4">
    <source>
        <dbReference type="Proteomes" id="UP001055804"/>
    </source>
</evidence>
<dbReference type="RefSeq" id="WP_269332255.1">
    <property type="nucleotide sequence ID" value="NZ_JAMZFT010000002.1"/>
</dbReference>
<dbReference type="Gene3D" id="3.40.190.170">
    <property type="entry name" value="Bacterial extracellular solute-binding protein, family 7"/>
    <property type="match status" value="1"/>
</dbReference>
<protein>
    <submittedName>
        <fullName evidence="3">TRAP transporter substrate-binding protein DctP</fullName>
    </submittedName>
</protein>
<proteinExistence type="predicted"/>
<name>A0A9J6PCJ7_9PROT</name>
<evidence type="ECO:0000256" key="1">
    <source>
        <dbReference type="ARBA" id="ARBA00022729"/>
    </source>
</evidence>
<dbReference type="PANTHER" id="PTHR33376:SF15">
    <property type="entry name" value="BLL6794 PROTEIN"/>
    <property type="match status" value="1"/>
</dbReference>
<dbReference type="Proteomes" id="UP001055804">
    <property type="component" value="Unassembled WGS sequence"/>
</dbReference>
<sequence>MKTCLAVAAAAAIAVATPAMSQQITLRVADNLPATHFLAEHGTTYFMEEVTKRTDGRVTFEYYPSQQLGKSKDMLTILQSGLADIALVVPSYMSEKLPLSGVIDLPGGTSTSCQGGKVYSELLEQDGWLAKNEFSKAGARKVFVYVNPPYEMFLASGDTPNVLDLGGAKVRSVGGALDLVVRELNGVPVRLAAPEIRESLSRGTVDGIVFPVPTVKSYKLQDLIKSGTRGAKLATVATGYMISDAAWAKLPADVQAVIEAVGDEAMQRVCAHVDKDVAATFETFEQAGITIADVSAQEQQVLQDVFAKVREDWAKGLDARGLPGSDALVAFNDVLAATN</sequence>
<dbReference type="PANTHER" id="PTHR33376">
    <property type="match status" value="1"/>
</dbReference>
<dbReference type="GO" id="GO:0055085">
    <property type="term" value="P:transmembrane transport"/>
    <property type="evidence" value="ECO:0007669"/>
    <property type="project" value="InterPro"/>
</dbReference>
<gene>
    <name evidence="3" type="primary">dctP</name>
    <name evidence="3" type="ORF">NJQ99_07720</name>
</gene>
<dbReference type="EMBL" id="JAMZFT010000002">
    <property type="protein sequence ID" value="MCP1336289.1"/>
    <property type="molecule type" value="Genomic_DNA"/>
</dbReference>
<dbReference type="AlphaFoldDB" id="A0A9J6PCJ7"/>
<reference evidence="3" key="1">
    <citation type="submission" date="2022-06" db="EMBL/GenBank/DDBJ databases">
        <title>Isolation and Genomics of Futiania mangrovii gen. nov., sp. nov., a Rare and Metabolically-versatile member in the Class Alphaproteobacteria.</title>
        <authorList>
            <person name="Liu L."/>
            <person name="Huang W.-C."/>
            <person name="Pan J."/>
            <person name="Li J."/>
            <person name="Huang Y."/>
            <person name="Du H."/>
            <person name="Liu Y."/>
            <person name="Li M."/>
        </authorList>
    </citation>
    <scope>NUCLEOTIDE SEQUENCE</scope>
    <source>
        <strain evidence="3">FT118</strain>
    </source>
</reference>
<dbReference type="CDD" id="cd13601">
    <property type="entry name" value="PBP2_TRAP_DctP1_3_4_like"/>
    <property type="match status" value="1"/>
</dbReference>
<dbReference type="Pfam" id="PF03480">
    <property type="entry name" value="DctP"/>
    <property type="match status" value="1"/>
</dbReference>
<keyword evidence="1 2" id="KW-0732">Signal</keyword>
<accession>A0A9J6PCJ7</accession>
<organism evidence="3 4">
    <name type="scientific">Futiania mangrovi</name>
    <dbReference type="NCBI Taxonomy" id="2959716"/>
    <lineage>
        <taxon>Bacteria</taxon>
        <taxon>Pseudomonadati</taxon>
        <taxon>Pseudomonadota</taxon>
        <taxon>Alphaproteobacteria</taxon>
        <taxon>Futianiales</taxon>
        <taxon>Futianiaceae</taxon>
        <taxon>Futiania</taxon>
    </lineage>
</organism>
<keyword evidence="4" id="KW-1185">Reference proteome</keyword>
<dbReference type="InterPro" id="IPR018389">
    <property type="entry name" value="DctP_fam"/>
</dbReference>